<accession>A0A6A6GJ66</accession>
<feature type="compositionally biased region" description="Basic and acidic residues" evidence="1">
    <location>
        <begin position="71"/>
        <end position="86"/>
    </location>
</feature>
<sequence length="314" mass="33759">MHRRGVSQRAASSSSSTTAPYPSSNNSSYQKLHTIKHSGRPDSFDRGSESGSSQDESQPSSASQASVARATIHEDSEGEAKAEADQSSKASATDATKRMTTPLENTVIDQAGAFLKGAAETETVKTPQRPHLASVQTHLDDDAAMPAPSSPTKTLDPVRSSPLKTPTSSKFKEEFEDIDIKTRRTSFPDVGEIVSSPISLRGSIEVDRLGRMSHGRNYEAGSDNDETLDGYDMDERQTILENHGDISGTILADLTDVARLRGEDVRAADEGDLGKHDEVAEGDRKDEDAPGHKRVDSAQNPAESTEYGESSARE</sequence>
<feature type="compositionally biased region" description="Polar residues" evidence="1">
    <location>
        <begin position="87"/>
        <end position="104"/>
    </location>
</feature>
<protein>
    <submittedName>
        <fullName evidence="2">Uncharacterized protein</fullName>
    </submittedName>
</protein>
<evidence type="ECO:0000313" key="3">
    <source>
        <dbReference type="Proteomes" id="UP000799538"/>
    </source>
</evidence>
<feature type="compositionally biased region" description="Low complexity" evidence="1">
    <location>
        <begin position="11"/>
        <end position="29"/>
    </location>
</feature>
<name>A0A6A6GJ66_9PEZI</name>
<reference evidence="3" key="1">
    <citation type="journal article" date="2020" name="Stud. Mycol.">
        <title>101 Dothideomycetes genomes: A test case for predicting lifestyles and emergence of pathogens.</title>
        <authorList>
            <person name="Haridas S."/>
            <person name="Albert R."/>
            <person name="Binder M."/>
            <person name="Bloem J."/>
            <person name="LaButti K."/>
            <person name="Salamov A."/>
            <person name="Andreopoulos B."/>
            <person name="Baker S."/>
            <person name="Barry K."/>
            <person name="Bills G."/>
            <person name="Bluhm B."/>
            <person name="Cannon C."/>
            <person name="Castanera R."/>
            <person name="Culley D."/>
            <person name="Daum C."/>
            <person name="Ezra D."/>
            <person name="Gonzalez J."/>
            <person name="Henrissat B."/>
            <person name="Kuo A."/>
            <person name="Liang C."/>
            <person name="Lipzen A."/>
            <person name="Lutzoni F."/>
            <person name="Magnuson J."/>
            <person name="Mondo S."/>
            <person name="Nolan M."/>
            <person name="Ohm R."/>
            <person name="Pangilinan J."/>
            <person name="Park H.-J."/>
            <person name="Ramirez L."/>
            <person name="Alfaro M."/>
            <person name="Sun H."/>
            <person name="Tritt A."/>
            <person name="Yoshinaga Y."/>
            <person name="Zwiers L.-H."/>
            <person name="Turgeon B."/>
            <person name="Goodwin S."/>
            <person name="Spatafora J."/>
            <person name="Crous P."/>
            <person name="Grigoriev I."/>
        </authorList>
    </citation>
    <scope>NUCLEOTIDE SEQUENCE [LARGE SCALE GENOMIC DNA]</scope>
    <source>
        <strain evidence="3">CECT 20119</strain>
    </source>
</reference>
<proteinExistence type="predicted"/>
<evidence type="ECO:0000313" key="2">
    <source>
        <dbReference type="EMBL" id="KAF2225493.1"/>
    </source>
</evidence>
<dbReference type="Proteomes" id="UP000799538">
    <property type="component" value="Unassembled WGS sequence"/>
</dbReference>
<feature type="region of interest" description="Disordered" evidence="1">
    <location>
        <begin position="264"/>
        <end position="314"/>
    </location>
</feature>
<dbReference type="EMBL" id="ML992503">
    <property type="protein sequence ID" value="KAF2225493.1"/>
    <property type="molecule type" value="Genomic_DNA"/>
</dbReference>
<feature type="region of interest" description="Disordered" evidence="1">
    <location>
        <begin position="119"/>
        <end position="173"/>
    </location>
</feature>
<feature type="compositionally biased region" description="Basic and acidic residues" evidence="1">
    <location>
        <begin position="39"/>
        <end position="48"/>
    </location>
</feature>
<evidence type="ECO:0000256" key="1">
    <source>
        <dbReference type="SAM" id="MobiDB-lite"/>
    </source>
</evidence>
<feature type="region of interest" description="Disordered" evidence="1">
    <location>
        <begin position="1"/>
        <end position="104"/>
    </location>
</feature>
<organism evidence="2 3">
    <name type="scientific">Elsinoe ampelina</name>
    <dbReference type="NCBI Taxonomy" id="302913"/>
    <lineage>
        <taxon>Eukaryota</taxon>
        <taxon>Fungi</taxon>
        <taxon>Dikarya</taxon>
        <taxon>Ascomycota</taxon>
        <taxon>Pezizomycotina</taxon>
        <taxon>Dothideomycetes</taxon>
        <taxon>Dothideomycetidae</taxon>
        <taxon>Myriangiales</taxon>
        <taxon>Elsinoaceae</taxon>
        <taxon>Elsinoe</taxon>
    </lineage>
</organism>
<keyword evidence="3" id="KW-1185">Reference proteome</keyword>
<dbReference type="AlphaFoldDB" id="A0A6A6GJ66"/>
<gene>
    <name evidence="2" type="ORF">BDZ85DRAFT_257577</name>
</gene>
<feature type="compositionally biased region" description="Basic and acidic residues" evidence="1">
    <location>
        <begin position="264"/>
        <end position="296"/>
    </location>
</feature>
<feature type="compositionally biased region" description="Low complexity" evidence="1">
    <location>
        <begin position="49"/>
        <end position="66"/>
    </location>
</feature>